<dbReference type="InterPro" id="IPR013088">
    <property type="entry name" value="Znf_NHR/GATA"/>
</dbReference>
<protein>
    <recommendedName>
        <fullName evidence="3">DNA gyrase inhibitor YacG</fullName>
    </recommendedName>
</protein>
<comment type="function">
    <text evidence="3">Inhibits all the catalytic activities of DNA gyrase by preventing its interaction with DNA. Acts by binding directly to the C-terminal domain of GyrB, which probably disrupts DNA binding by the gyrase.</text>
</comment>
<evidence type="ECO:0000313" key="4">
    <source>
        <dbReference type="EMBL" id="WOT05461.1"/>
    </source>
</evidence>
<evidence type="ECO:0000256" key="2">
    <source>
        <dbReference type="ARBA" id="ARBA00022833"/>
    </source>
</evidence>
<name>A0ABZ0JZ60_9GAMM</name>
<dbReference type="Proteomes" id="UP001529491">
    <property type="component" value="Chromosome"/>
</dbReference>
<feature type="binding site" evidence="3">
    <location>
        <position position="10"/>
    </location>
    <ligand>
        <name>Zn(2+)</name>
        <dbReference type="ChEBI" id="CHEBI:29105"/>
    </ligand>
</feature>
<evidence type="ECO:0000313" key="5">
    <source>
        <dbReference type="Proteomes" id="UP001529491"/>
    </source>
</evidence>
<sequence>MPLIVKCPICQTEVTWDSQSLFKPFCSERCKLIDLGDWASEKHAIPVKPQFDPEMLDQLGYDNPDFFMADENAEDDGKL</sequence>
<dbReference type="PANTHER" id="PTHR36150">
    <property type="entry name" value="DNA GYRASE INHIBITOR YACG"/>
    <property type="match status" value="1"/>
</dbReference>
<gene>
    <name evidence="3 4" type="primary">yacG</name>
    <name evidence="4" type="ORF">RGE70_01130</name>
</gene>
<dbReference type="InterPro" id="IPR005584">
    <property type="entry name" value="DNA_gyrase_inhibitor_YacG"/>
</dbReference>
<dbReference type="Gene3D" id="3.30.50.10">
    <property type="entry name" value="Erythroid Transcription Factor GATA-1, subunit A"/>
    <property type="match status" value="1"/>
</dbReference>
<comment type="cofactor">
    <cofactor evidence="3">
        <name>Zn(2+)</name>
        <dbReference type="ChEBI" id="CHEBI:29105"/>
    </cofactor>
    <text evidence="3">Binds 1 zinc ion.</text>
</comment>
<evidence type="ECO:0000256" key="1">
    <source>
        <dbReference type="ARBA" id="ARBA00022723"/>
    </source>
</evidence>
<organism evidence="4 5">
    <name type="scientific">Shewanella youngdeokensis</name>
    <dbReference type="NCBI Taxonomy" id="2999068"/>
    <lineage>
        <taxon>Bacteria</taxon>
        <taxon>Pseudomonadati</taxon>
        <taxon>Pseudomonadota</taxon>
        <taxon>Gammaproteobacteria</taxon>
        <taxon>Alteromonadales</taxon>
        <taxon>Shewanellaceae</taxon>
        <taxon>Shewanella</taxon>
    </lineage>
</organism>
<feature type="binding site" evidence="3">
    <location>
        <position position="26"/>
    </location>
    <ligand>
        <name>Zn(2+)</name>
        <dbReference type="ChEBI" id="CHEBI:29105"/>
    </ligand>
</feature>
<dbReference type="NCBIfam" id="NF001638">
    <property type="entry name" value="PRK00418.1"/>
    <property type="match status" value="1"/>
</dbReference>
<evidence type="ECO:0000256" key="3">
    <source>
        <dbReference type="HAMAP-Rule" id="MF_00649"/>
    </source>
</evidence>
<proteinExistence type="inferred from homology"/>
<keyword evidence="5" id="KW-1185">Reference proteome</keyword>
<keyword evidence="2 3" id="KW-0862">Zinc</keyword>
<feature type="binding site" evidence="3">
    <location>
        <position position="7"/>
    </location>
    <ligand>
        <name>Zn(2+)</name>
        <dbReference type="ChEBI" id="CHEBI:29105"/>
    </ligand>
</feature>
<dbReference type="EMBL" id="CP136522">
    <property type="protein sequence ID" value="WOT05461.1"/>
    <property type="molecule type" value="Genomic_DNA"/>
</dbReference>
<comment type="similarity">
    <text evidence="3">Belongs to the DNA gyrase inhibitor YacG family.</text>
</comment>
<dbReference type="SUPFAM" id="SSF57716">
    <property type="entry name" value="Glucocorticoid receptor-like (DNA-binding domain)"/>
    <property type="match status" value="1"/>
</dbReference>
<dbReference type="HAMAP" id="MF_00649">
    <property type="entry name" value="DNA_gyrase_inhibitor_YacG"/>
    <property type="match status" value="1"/>
</dbReference>
<reference evidence="4 5" key="1">
    <citation type="submission" date="2023-10" db="EMBL/GenBank/DDBJ databases">
        <title>Complete genome sequence of Shewanella sp. DAU334.</title>
        <authorList>
            <person name="Lee Y.-S."/>
            <person name="Jeong H.-R."/>
            <person name="Hwang E.-J."/>
            <person name="Choi Y.-L."/>
            <person name="Kim G.-D."/>
        </authorList>
    </citation>
    <scope>NUCLEOTIDE SEQUENCE [LARGE SCALE GENOMIC DNA]</scope>
    <source>
        <strain evidence="4 5">DAU334</strain>
    </source>
</reference>
<feature type="binding site" evidence="3">
    <location>
        <position position="30"/>
    </location>
    <ligand>
        <name>Zn(2+)</name>
        <dbReference type="ChEBI" id="CHEBI:29105"/>
    </ligand>
</feature>
<comment type="subunit">
    <text evidence="3">Interacts with GyrB.</text>
</comment>
<dbReference type="Pfam" id="PF03884">
    <property type="entry name" value="YacG"/>
    <property type="match status" value="1"/>
</dbReference>
<keyword evidence="1 3" id="KW-0479">Metal-binding</keyword>
<dbReference type="PANTHER" id="PTHR36150:SF1">
    <property type="entry name" value="DNA GYRASE INHIBITOR YACG"/>
    <property type="match status" value="1"/>
</dbReference>
<dbReference type="RefSeq" id="WP_310469718.1">
    <property type="nucleotide sequence ID" value="NZ_CP136522.1"/>
</dbReference>
<accession>A0ABZ0JZ60</accession>